<dbReference type="OrthoDB" id="506195at2"/>
<name>A0A3N6RLQ8_9CYAN</name>
<dbReference type="InterPro" id="IPR051156">
    <property type="entry name" value="Mito/Outer_Membr_Metalloprot"/>
</dbReference>
<feature type="signal peptide" evidence="8">
    <location>
        <begin position="1"/>
        <end position="27"/>
    </location>
</feature>
<proteinExistence type="inferred from homology"/>
<keyword evidence="8" id="KW-0732">Signal</keyword>
<keyword evidence="5 6" id="KW-0482">Metalloprotease</keyword>
<feature type="coiled-coil region" evidence="7">
    <location>
        <begin position="203"/>
        <end position="237"/>
    </location>
</feature>
<evidence type="ECO:0000313" key="10">
    <source>
        <dbReference type="EMBL" id="RQH37969.1"/>
    </source>
</evidence>
<keyword evidence="7" id="KW-0175">Coiled coil</keyword>
<feature type="domain" description="Peptidase M48" evidence="9">
    <location>
        <begin position="65"/>
        <end position="284"/>
    </location>
</feature>
<evidence type="ECO:0000256" key="2">
    <source>
        <dbReference type="ARBA" id="ARBA00022723"/>
    </source>
</evidence>
<keyword evidence="2" id="KW-0479">Metal-binding</keyword>
<evidence type="ECO:0000256" key="5">
    <source>
        <dbReference type="ARBA" id="ARBA00023049"/>
    </source>
</evidence>
<comment type="caution">
    <text evidence="10">The sequence shown here is derived from an EMBL/GenBank/DDBJ whole genome shotgun (WGS) entry which is preliminary data.</text>
</comment>
<keyword evidence="1 6" id="KW-0645">Protease</keyword>
<sequence>MLKIKTILAILAVATFLLPSNQLSVKANPTSSENSTPTEQTKDTEQAKNIYEQAKQELPDDLYTLYRIVDRIARANGLDEKPWRIIIFPKYEINAFATEVNLIAMYNGILDQLVGDASAIACVVAHEMAHHTERHIALAPVEKLALIEKIEQEAQQEVLAEKQDAQAEATGMSIGGTAARVFGGRAGRVGGAVLGNASRQRTKASQEKINEIVAQKKEELEQTLAEEGRKRELEADEKGYLYSAKAGFEPEGCLRAMNVLLQTPSAEFDTTHPAVPKRIEALKDLMVKSPATSLVEEAKALISQTEPLSYDFSKDGASLRVNSSRGGSSGDDIERLFDY</sequence>
<evidence type="ECO:0000256" key="6">
    <source>
        <dbReference type="RuleBase" id="RU003983"/>
    </source>
</evidence>
<accession>A0A3N6RLQ8</accession>
<keyword evidence="11" id="KW-1185">Reference proteome</keyword>
<reference evidence="10 11" key="1">
    <citation type="journal article" date="2018" name="ACS Chem. Biol.">
        <title>Ketoreductase domain dysfunction expands chemodiversity: malyngamide biosynthesis in the cyanobacterium Okeania hirsuta.</title>
        <authorList>
            <person name="Moss N.A."/>
            <person name="Leao T."/>
            <person name="Rankin M."/>
            <person name="McCullough T.M."/>
            <person name="Qu P."/>
            <person name="Korobeynikov A."/>
            <person name="Smith J.L."/>
            <person name="Gerwick L."/>
            <person name="Gerwick W.H."/>
        </authorList>
    </citation>
    <scope>NUCLEOTIDE SEQUENCE [LARGE SCALE GENOMIC DNA]</scope>
    <source>
        <strain evidence="10 11">PAB10Feb10-1</strain>
    </source>
</reference>
<dbReference type="EMBL" id="RCBY01000105">
    <property type="protein sequence ID" value="RQH37969.1"/>
    <property type="molecule type" value="Genomic_DNA"/>
</dbReference>
<dbReference type="GO" id="GO:0046872">
    <property type="term" value="F:metal ion binding"/>
    <property type="evidence" value="ECO:0007669"/>
    <property type="project" value="UniProtKB-KW"/>
</dbReference>
<comment type="similarity">
    <text evidence="6">Belongs to the peptidase M48 family.</text>
</comment>
<protein>
    <submittedName>
        <fullName evidence="10">Peptidase M48</fullName>
    </submittedName>
</protein>
<keyword evidence="4 6" id="KW-0862">Zinc</keyword>
<evidence type="ECO:0000313" key="11">
    <source>
        <dbReference type="Proteomes" id="UP000269154"/>
    </source>
</evidence>
<dbReference type="Proteomes" id="UP000269154">
    <property type="component" value="Unassembled WGS sequence"/>
</dbReference>
<dbReference type="GO" id="GO:0016020">
    <property type="term" value="C:membrane"/>
    <property type="evidence" value="ECO:0007669"/>
    <property type="project" value="TreeGrafter"/>
</dbReference>
<dbReference type="RefSeq" id="WP_124144459.1">
    <property type="nucleotide sequence ID" value="NZ_CAWOKI010000019.1"/>
</dbReference>
<evidence type="ECO:0000256" key="8">
    <source>
        <dbReference type="SAM" id="SignalP"/>
    </source>
</evidence>
<dbReference type="PANTHER" id="PTHR22726:SF1">
    <property type="entry name" value="METALLOENDOPEPTIDASE OMA1, MITOCHONDRIAL"/>
    <property type="match status" value="1"/>
</dbReference>
<comment type="cofactor">
    <cofactor evidence="6">
        <name>Zn(2+)</name>
        <dbReference type="ChEBI" id="CHEBI:29105"/>
    </cofactor>
    <text evidence="6">Binds 1 zinc ion per subunit.</text>
</comment>
<dbReference type="Gene3D" id="3.30.2010.10">
    <property type="entry name" value="Metalloproteases ('zincins'), catalytic domain"/>
    <property type="match status" value="1"/>
</dbReference>
<feature type="chain" id="PRO_5018121679" evidence="8">
    <location>
        <begin position="28"/>
        <end position="339"/>
    </location>
</feature>
<dbReference type="GO" id="GO:0051603">
    <property type="term" value="P:proteolysis involved in protein catabolic process"/>
    <property type="evidence" value="ECO:0007669"/>
    <property type="project" value="TreeGrafter"/>
</dbReference>
<dbReference type="CDD" id="cd07324">
    <property type="entry name" value="M48C_Oma1-like"/>
    <property type="match status" value="1"/>
</dbReference>
<organism evidence="10 11">
    <name type="scientific">Okeania hirsuta</name>
    <dbReference type="NCBI Taxonomy" id="1458930"/>
    <lineage>
        <taxon>Bacteria</taxon>
        <taxon>Bacillati</taxon>
        <taxon>Cyanobacteriota</taxon>
        <taxon>Cyanophyceae</taxon>
        <taxon>Oscillatoriophycideae</taxon>
        <taxon>Oscillatoriales</taxon>
        <taxon>Microcoleaceae</taxon>
        <taxon>Okeania</taxon>
    </lineage>
</organism>
<dbReference type="GO" id="GO:0004222">
    <property type="term" value="F:metalloendopeptidase activity"/>
    <property type="evidence" value="ECO:0007669"/>
    <property type="project" value="InterPro"/>
</dbReference>
<dbReference type="AlphaFoldDB" id="A0A3N6RLQ8"/>
<keyword evidence="3 6" id="KW-0378">Hydrolase</keyword>
<evidence type="ECO:0000259" key="9">
    <source>
        <dbReference type="Pfam" id="PF01435"/>
    </source>
</evidence>
<evidence type="ECO:0000256" key="4">
    <source>
        <dbReference type="ARBA" id="ARBA00022833"/>
    </source>
</evidence>
<dbReference type="PANTHER" id="PTHR22726">
    <property type="entry name" value="METALLOENDOPEPTIDASE OMA1"/>
    <property type="match status" value="1"/>
</dbReference>
<dbReference type="Pfam" id="PF01435">
    <property type="entry name" value="Peptidase_M48"/>
    <property type="match status" value="1"/>
</dbReference>
<evidence type="ECO:0000256" key="7">
    <source>
        <dbReference type="SAM" id="Coils"/>
    </source>
</evidence>
<dbReference type="InterPro" id="IPR001915">
    <property type="entry name" value="Peptidase_M48"/>
</dbReference>
<evidence type="ECO:0000256" key="1">
    <source>
        <dbReference type="ARBA" id="ARBA00022670"/>
    </source>
</evidence>
<gene>
    <name evidence="10" type="ORF">D5R40_18040</name>
</gene>
<evidence type="ECO:0000256" key="3">
    <source>
        <dbReference type="ARBA" id="ARBA00022801"/>
    </source>
</evidence>